<feature type="region of interest" description="Disordered" evidence="1">
    <location>
        <begin position="20"/>
        <end position="39"/>
    </location>
</feature>
<accession>A0AAV0V398</accession>
<gene>
    <name evidence="2" type="ORF">PDE001_LOCUS8265</name>
</gene>
<evidence type="ECO:0000313" key="2">
    <source>
        <dbReference type="EMBL" id="CAI5742455.1"/>
    </source>
</evidence>
<organism evidence="2 3">
    <name type="scientific">Peronospora destructor</name>
    <dbReference type="NCBI Taxonomy" id="86335"/>
    <lineage>
        <taxon>Eukaryota</taxon>
        <taxon>Sar</taxon>
        <taxon>Stramenopiles</taxon>
        <taxon>Oomycota</taxon>
        <taxon>Peronosporomycetes</taxon>
        <taxon>Peronosporales</taxon>
        <taxon>Peronosporaceae</taxon>
        <taxon>Peronospora</taxon>
    </lineage>
</organism>
<sequence length="292" mass="33336">MPYATPSSARRTLTCQDLETKQQVKWREQQPNKQRRSTRNIKYNSTTRFPIKETTSEMQIWAEKFRVKLAPREVWALEPTKEEKRKCFKVASAIVKVLEVLAIDATEPTADTTDFQGARNASPQYTEEQTAEFVRLIIAANLNVTSRLLHGCWAFSLVLRASMEHAPMRSYLEFRVKVYGQGVMHNVHLISIPAFENKCKSMMYNTLEQVLNAVLPNWRHCLIGVATEGDAQMPARVLDIVARLQNEAAAPVVYRSTSSCHQLDCIVTNFYSSLQDGCFLSGLKELSLYIRR</sequence>
<protein>
    <recommendedName>
        <fullName evidence="4">DUF659 domain-containing protein</fullName>
    </recommendedName>
</protein>
<proteinExistence type="predicted"/>
<feature type="compositionally biased region" description="Basic and acidic residues" evidence="1">
    <location>
        <begin position="20"/>
        <end position="30"/>
    </location>
</feature>
<dbReference type="EMBL" id="CANTFM010001709">
    <property type="protein sequence ID" value="CAI5742455.1"/>
    <property type="molecule type" value="Genomic_DNA"/>
</dbReference>
<keyword evidence="3" id="KW-1185">Reference proteome</keyword>
<comment type="caution">
    <text evidence="2">The sequence shown here is derived from an EMBL/GenBank/DDBJ whole genome shotgun (WGS) entry which is preliminary data.</text>
</comment>
<name>A0AAV0V398_9STRA</name>
<reference evidence="2" key="1">
    <citation type="submission" date="2022-12" db="EMBL/GenBank/DDBJ databases">
        <authorList>
            <person name="Webb A."/>
        </authorList>
    </citation>
    <scope>NUCLEOTIDE SEQUENCE</scope>
    <source>
        <strain evidence="2">Pd1</strain>
    </source>
</reference>
<evidence type="ECO:0000313" key="3">
    <source>
        <dbReference type="Proteomes" id="UP001162029"/>
    </source>
</evidence>
<dbReference type="Proteomes" id="UP001162029">
    <property type="component" value="Unassembled WGS sequence"/>
</dbReference>
<dbReference type="PANTHER" id="PTHR37067">
    <property type="entry name" value="PX DOMAIN-CONTAINING PROTEIN"/>
    <property type="match status" value="1"/>
</dbReference>
<dbReference type="PANTHER" id="PTHR37067:SF3">
    <property type="entry name" value="PX DOMAIN-CONTAINING PROTEIN"/>
    <property type="match status" value="1"/>
</dbReference>
<dbReference type="AlphaFoldDB" id="A0AAV0V398"/>
<evidence type="ECO:0000256" key="1">
    <source>
        <dbReference type="SAM" id="MobiDB-lite"/>
    </source>
</evidence>
<evidence type="ECO:0008006" key="4">
    <source>
        <dbReference type="Google" id="ProtNLM"/>
    </source>
</evidence>